<gene>
    <name evidence="7" type="ORF">EKO27_g8713</name>
</gene>
<evidence type="ECO:0000256" key="3">
    <source>
        <dbReference type="ARBA" id="ARBA00022630"/>
    </source>
</evidence>
<proteinExistence type="inferred from homology"/>
<dbReference type="Pfam" id="PF01565">
    <property type="entry name" value="FAD_binding_4"/>
    <property type="match status" value="1"/>
</dbReference>
<protein>
    <recommendedName>
        <fullName evidence="6">FAD-binding PCMH-type domain-containing protein</fullName>
    </recommendedName>
</protein>
<evidence type="ECO:0000256" key="2">
    <source>
        <dbReference type="ARBA" id="ARBA00005466"/>
    </source>
</evidence>
<dbReference type="STRING" id="363999.A0A439CWA3"/>
<accession>A0A439CWA3</accession>
<keyword evidence="5" id="KW-0560">Oxidoreductase</keyword>
<dbReference type="PANTHER" id="PTHR42973">
    <property type="entry name" value="BINDING OXIDOREDUCTASE, PUTATIVE (AFU_ORTHOLOGUE AFUA_1G17690)-RELATED"/>
    <property type="match status" value="1"/>
</dbReference>
<keyword evidence="3" id="KW-0285">Flavoprotein</keyword>
<reference evidence="7 8" key="1">
    <citation type="submission" date="2018-12" db="EMBL/GenBank/DDBJ databases">
        <title>Draft genome sequence of Xylaria grammica IHI A82.</title>
        <authorList>
            <person name="Buettner E."/>
            <person name="Kellner H."/>
        </authorList>
    </citation>
    <scope>NUCLEOTIDE SEQUENCE [LARGE SCALE GENOMIC DNA]</scope>
    <source>
        <strain evidence="7 8">IHI A82</strain>
    </source>
</reference>
<organism evidence="7 8">
    <name type="scientific">Xylaria grammica</name>
    <dbReference type="NCBI Taxonomy" id="363999"/>
    <lineage>
        <taxon>Eukaryota</taxon>
        <taxon>Fungi</taxon>
        <taxon>Dikarya</taxon>
        <taxon>Ascomycota</taxon>
        <taxon>Pezizomycotina</taxon>
        <taxon>Sordariomycetes</taxon>
        <taxon>Xylariomycetidae</taxon>
        <taxon>Xylariales</taxon>
        <taxon>Xylariaceae</taxon>
        <taxon>Xylaria</taxon>
    </lineage>
</organism>
<keyword evidence="4" id="KW-0274">FAD</keyword>
<comment type="caution">
    <text evidence="7">The sequence shown here is derived from an EMBL/GenBank/DDBJ whole genome shotgun (WGS) entry which is preliminary data.</text>
</comment>
<feature type="domain" description="FAD-binding PCMH-type" evidence="6">
    <location>
        <begin position="62"/>
        <end position="234"/>
    </location>
</feature>
<dbReference type="PROSITE" id="PS51387">
    <property type="entry name" value="FAD_PCMH"/>
    <property type="match status" value="1"/>
</dbReference>
<dbReference type="InterPro" id="IPR050416">
    <property type="entry name" value="FAD-linked_Oxidoreductase"/>
</dbReference>
<keyword evidence="8" id="KW-1185">Reference proteome</keyword>
<dbReference type="EMBL" id="RYZI01000340">
    <property type="protein sequence ID" value="RWA06398.1"/>
    <property type="molecule type" value="Genomic_DNA"/>
</dbReference>
<evidence type="ECO:0000313" key="8">
    <source>
        <dbReference type="Proteomes" id="UP000286045"/>
    </source>
</evidence>
<evidence type="ECO:0000256" key="4">
    <source>
        <dbReference type="ARBA" id="ARBA00022827"/>
    </source>
</evidence>
<dbReference type="Gene3D" id="3.40.462.20">
    <property type="match status" value="1"/>
</dbReference>
<dbReference type="GO" id="GO:0071949">
    <property type="term" value="F:FAD binding"/>
    <property type="evidence" value="ECO:0007669"/>
    <property type="project" value="InterPro"/>
</dbReference>
<sequence>MEVMAALAAWALRLISRNQPTSTASWGIQAVEDLAGRLSPLAQVYLPGSDTFVQATARWSALDVPSFKMVVVPSVESDVAVAVKYANEMSLPFLAVNGGHGAITTVGKLQDGIEIWMHELNSVEIADDGSTVVIGAGALMKKVTDTLWASEKQTVTGICECTSIIGPGLGGGHGALQGRHGLISDQFVSMSVVLADGSVKTVSDNENQDLWWAMKGAGHNFGIVTSVTSKIYNIQHRNWAYSTFLYTGDKVEKLFKVIGQLFPNDDKQPVEILHLAVYFNNPDIDSTKAQPLVAFYLLQEGVTAVDSAYMTPFEDLGPVFTNSLGGSYTDLPTWIGESNDSPPCQKAGFVNIRFPIDLESYNATAQRLAYELFASKTQEFPALNNSLFLFEGYSLKGVKEVPSESSAYPFRQDNLLVSPLLVYAPAGSDLDNTARKLGADVRHILYEGSQRNELHTYVNYAFGDETMQSWYGYEKWRQDRLSALKKKYDPHGKFNFYAPIAY</sequence>
<evidence type="ECO:0000313" key="7">
    <source>
        <dbReference type="EMBL" id="RWA06398.1"/>
    </source>
</evidence>
<dbReference type="InterPro" id="IPR016166">
    <property type="entry name" value="FAD-bd_PCMH"/>
</dbReference>
<dbReference type="Gene3D" id="3.30.465.10">
    <property type="match status" value="1"/>
</dbReference>
<dbReference type="SUPFAM" id="SSF56176">
    <property type="entry name" value="FAD-binding/transporter-associated domain-like"/>
    <property type="match status" value="1"/>
</dbReference>
<name>A0A439CWA3_9PEZI</name>
<evidence type="ECO:0000256" key="5">
    <source>
        <dbReference type="ARBA" id="ARBA00023002"/>
    </source>
</evidence>
<dbReference type="Proteomes" id="UP000286045">
    <property type="component" value="Unassembled WGS sequence"/>
</dbReference>
<dbReference type="GO" id="GO:0016491">
    <property type="term" value="F:oxidoreductase activity"/>
    <property type="evidence" value="ECO:0007669"/>
    <property type="project" value="UniProtKB-KW"/>
</dbReference>
<comment type="similarity">
    <text evidence="2">Belongs to the oxygen-dependent FAD-linked oxidoreductase family.</text>
</comment>
<dbReference type="PANTHER" id="PTHR42973:SF9">
    <property type="entry name" value="FAD-BINDING PCMH-TYPE DOMAIN-CONTAINING PROTEIN-RELATED"/>
    <property type="match status" value="1"/>
</dbReference>
<dbReference type="AlphaFoldDB" id="A0A439CWA3"/>
<comment type="cofactor">
    <cofactor evidence="1">
        <name>FAD</name>
        <dbReference type="ChEBI" id="CHEBI:57692"/>
    </cofactor>
</comment>
<dbReference type="InterPro" id="IPR006094">
    <property type="entry name" value="Oxid_FAD_bind_N"/>
</dbReference>
<dbReference type="InterPro" id="IPR016169">
    <property type="entry name" value="FAD-bd_PCMH_sub2"/>
</dbReference>
<dbReference type="InterPro" id="IPR036318">
    <property type="entry name" value="FAD-bd_PCMH-like_sf"/>
</dbReference>
<evidence type="ECO:0000256" key="1">
    <source>
        <dbReference type="ARBA" id="ARBA00001974"/>
    </source>
</evidence>
<evidence type="ECO:0000259" key="6">
    <source>
        <dbReference type="PROSITE" id="PS51387"/>
    </source>
</evidence>